<feature type="compositionally biased region" description="Basic and acidic residues" evidence="8">
    <location>
        <begin position="565"/>
        <end position="586"/>
    </location>
</feature>
<evidence type="ECO:0000256" key="5">
    <source>
        <dbReference type="ARBA" id="ARBA00038437"/>
    </source>
</evidence>
<dbReference type="GO" id="GO:0016787">
    <property type="term" value="F:hydrolase activity"/>
    <property type="evidence" value="ECO:0007669"/>
    <property type="project" value="UniProtKB-KW"/>
</dbReference>
<dbReference type="CDD" id="cd18787">
    <property type="entry name" value="SF2_C_DEAD"/>
    <property type="match status" value="1"/>
</dbReference>
<feature type="region of interest" description="Disordered" evidence="8">
    <location>
        <begin position="474"/>
        <end position="608"/>
    </location>
</feature>
<accession>A0A4Q7W065</accession>
<dbReference type="InterPro" id="IPR050079">
    <property type="entry name" value="DEAD_box_RNA_helicase"/>
</dbReference>
<evidence type="ECO:0000256" key="7">
    <source>
        <dbReference type="RuleBase" id="RU000492"/>
    </source>
</evidence>
<feature type="domain" description="DEAD-box RNA helicase Q" evidence="11">
    <location>
        <begin position="88"/>
        <end position="116"/>
    </location>
</feature>
<dbReference type="PROSITE" id="PS51195">
    <property type="entry name" value="Q_MOTIF"/>
    <property type="match status" value="1"/>
</dbReference>
<evidence type="ECO:0000256" key="3">
    <source>
        <dbReference type="ARBA" id="ARBA00022806"/>
    </source>
</evidence>
<dbReference type="GO" id="GO:0005829">
    <property type="term" value="C:cytosol"/>
    <property type="evidence" value="ECO:0007669"/>
    <property type="project" value="TreeGrafter"/>
</dbReference>
<dbReference type="InterPro" id="IPR044742">
    <property type="entry name" value="DEAD/DEAH_RhlB"/>
</dbReference>
<feature type="domain" description="Helicase ATP-binding" evidence="9">
    <location>
        <begin position="119"/>
        <end position="313"/>
    </location>
</feature>
<protein>
    <submittedName>
        <fullName evidence="12">Superfamily II DNA/RNA helicase</fullName>
    </submittedName>
</protein>
<evidence type="ECO:0000313" key="13">
    <source>
        <dbReference type="Proteomes" id="UP000293671"/>
    </source>
</evidence>
<keyword evidence="1 7" id="KW-0547">Nucleotide-binding</keyword>
<dbReference type="EMBL" id="SHKP01000004">
    <property type="protein sequence ID" value="RZU02584.1"/>
    <property type="molecule type" value="Genomic_DNA"/>
</dbReference>
<dbReference type="PROSITE" id="PS51192">
    <property type="entry name" value="HELICASE_ATP_BIND_1"/>
    <property type="match status" value="1"/>
</dbReference>
<reference evidence="12 13" key="1">
    <citation type="submission" date="2019-02" db="EMBL/GenBank/DDBJ databases">
        <title>Genomic Encyclopedia of Type Strains, Phase IV (KMG-IV): sequencing the most valuable type-strain genomes for metagenomic binning, comparative biology and taxonomic classification.</title>
        <authorList>
            <person name="Goeker M."/>
        </authorList>
    </citation>
    <scope>NUCLEOTIDE SEQUENCE [LARGE SCALE GENOMIC DNA]</scope>
    <source>
        <strain evidence="12 13">DSM 19570</strain>
    </source>
</reference>
<dbReference type="SUPFAM" id="SSF52540">
    <property type="entry name" value="P-loop containing nucleoside triphosphate hydrolases"/>
    <property type="match status" value="2"/>
</dbReference>
<dbReference type="PANTHER" id="PTHR47959:SF17">
    <property type="entry name" value="ATP-DEPENDENT RNA HELICASE DEAD BOX FAMILY"/>
    <property type="match status" value="1"/>
</dbReference>
<keyword evidence="13" id="KW-1185">Reference proteome</keyword>
<dbReference type="InterPro" id="IPR014014">
    <property type="entry name" value="RNA_helicase_DEAD_Q_motif"/>
</dbReference>
<evidence type="ECO:0000256" key="6">
    <source>
        <dbReference type="PROSITE-ProRule" id="PRU00552"/>
    </source>
</evidence>
<comment type="similarity">
    <text evidence="5 7">Belongs to the DEAD box helicase family.</text>
</comment>
<dbReference type="Pfam" id="PF00270">
    <property type="entry name" value="DEAD"/>
    <property type="match status" value="1"/>
</dbReference>
<dbReference type="PANTHER" id="PTHR47959">
    <property type="entry name" value="ATP-DEPENDENT RNA HELICASE RHLE-RELATED"/>
    <property type="match status" value="1"/>
</dbReference>
<dbReference type="GO" id="GO:0003724">
    <property type="term" value="F:RNA helicase activity"/>
    <property type="evidence" value="ECO:0007669"/>
    <property type="project" value="InterPro"/>
</dbReference>
<dbReference type="Pfam" id="PF00271">
    <property type="entry name" value="Helicase_C"/>
    <property type="match status" value="1"/>
</dbReference>
<dbReference type="InterPro" id="IPR011545">
    <property type="entry name" value="DEAD/DEAH_box_helicase_dom"/>
</dbReference>
<organism evidence="12 13">
    <name type="scientific">Rivibacter subsaxonicus</name>
    <dbReference type="NCBI Taxonomy" id="457575"/>
    <lineage>
        <taxon>Bacteria</taxon>
        <taxon>Pseudomonadati</taxon>
        <taxon>Pseudomonadota</taxon>
        <taxon>Betaproteobacteria</taxon>
        <taxon>Burkholderiales</taxon>
        <taxon>Rivibacter</taxon>
    </lineage>
</organism>
<dbReference type="SMART" id="SM00487">
    <property type="entry name" value="DEXDc"/>
    <property type="match status" value="1"/>
</dbReference>
<feature type="compositionally biased region" description="Basic and acidic residues" evidence="8">
    <location>
        <begin position="518"/>
        <end position="540"/>
    </location>
</feature>
<evidence type="ECO:0000259" key="9">
    <source>
        <dbReference type="PROSITE" id="PS51192"/>
    </source>
</evidence>
<evidence type="ECO:0000256" key="4">
    <source>
        <dbReference type="ARBA" id="ARBA00022840"/>
    </source>
</evidence>
<dbReference type="GO" id="GO:0003676">
    <property type="term" value="F:nucleic acid binding"/>
    <property type="evidence" value="ECO:0007669"/>
    <property type="project" value="InterPro"/>
</dbReference>
<feature type="short sequence motif" description="Q motif" evidence="6">
    <location>
        <begin position="88"/>
        <end position="116"/>
    </location>
</feature>
<name>A0A4Q7W065_9BURK</name>
<dbReference type="AlphaFoldDB" id="A0A4Q7W065"/>
<dbReference type="InterPro" id="IPR027417">
    <property type="entry name" value="P-loop_NTPase"/>
</dbReference>
<proteinExistence type="inferred from homology"/>
<comment type="caution">
    <text evidence="12">The sequence shown here is derived from an EMBL/GenBank/DDBJ whole genome shotgun (WGS) entry which is preliminary data.</text>
</comment>
<dbReference type="InterPro" id="IPR001650">
    <property type="entry name" value="Helicase_C-like"/>
</dbReference>
<dbReference type="Gene3D" id="3.40.50.300">
    <property type="entry name" value="P-loop containing nucleotide triphosphate hydrolases"/>
    <property type="match status" value="2"/>
</dbReference>
<evidence type="ECO:0000256" key="8">
    <source>
        <dbReference type="SAM" id="MobiDB-lite"/>
    </source>
</evidence>
<evidence type="ECO:0000313" key="12">
    <source>
        <dbReference type="EMBL" id="RZU02584.1"/>
    </source>
</evidence>
<evidence type="ECO:0000259" key="11">
    <source>
        <dbReference type="PROSITE" id="PS51195"/>
    </source>
</evidence>
<feature type="domain" description="Helicase C-terminal" evidence="10">
    <location>
        <begin position="341"/>
        <end position="485"/>
    </location>
</feature>
<evidence type="ECO:0000256" key="1">
    <source>
        <dbReference type="ARBA" id="ARBA00022741"/>
    </source>
</evidence>
<dbReference type="InterPro" id="IPR000629">
    <property type="entry name" value="RNA-helicase_DEAD-box_CS"/>
</dbReference>
<keyword evidence="3 7" id="KW-0347">Helicase</keyword>
<dbReference type="Proteomes" id="UP000293671">
    <property type="component" value="Unassembled WGS sequence"/>
</dbReference>
<gene>
    <name evidence="12" type="ORF">EV670_0612</name>
</gene>
<dbReference type="CDD" id="cd00268">
    <property type="entry name" value="DEADc"/>
    <property type="match status" value="1"/>
</dbReference>
<dbReference type="PROSITE" id="PS00039">
    <property type="entry name" value="DEAD_ATP_HELICASE"/>
    <property type="match status" value="1"/>
</dbReference>
<dbReference type="PROSITE" id="PS51194">
    <property type="entry name" value="HELICASE_CTER"/>
    <property type="match status" value="1"/>
</dbReference>
<keyword evidence="2 7" id="KW-0378">Hydrolase</keyword>
<keyword evidence="4 7" id="KW-0067">ATP-binding</keyword>
<evidence type="ECO:0000259" key="10">
    <source>
        <dbReference type="PROSITE" id="PS51194"/>
    </source>
</evidence>
<dbReference type="GO" id="GO:0005524">
    <property type="term" value="F:ATP binding"/>
    <property type="evidence" value="ECO:0007669"/>
    <property type="project" value="UniProtKB-KW"/>
</dbReference>
<evidence type="ECO:0000256" key="2">
    <source>
        <dbReference type="ARBA" id="ARBA00022801"/>
    </source>
</evidence>
<dbReference type="InterPro" id="IPR014001">
    <property type="entry name" value="Helicase_ATP-bd"/>
</dbReference>
<sequence length="608" mass="64817">MFGSPPWRHTTVKTEPPESERAVCFAMTTSFDEALGLPVSETISAADASANLAALSAAVRADVAPTVVTDTEVAAPAAAATTEPAPANGFAVLGLIEPLLASVASLGFTSPTPVQAEAVPAALAGGDWMVSAQTGSGKTAAFLLPVLQRLLDAPVVEEARISTPRAIVLCPTRELAQQVAEDAINLMRGVVISLKNAGKNDPYKMAARGLRIASVVGGVPYGKQIFDLRGAQLVIATPGRLLDLQDRGQIRLDAVQCLVVDEADRMLDLGFADDLAAIHDHTSARESTQMFSATFAPRIMALAARVMREPQRLALANAGDKHADITQTLHWADNIAHKGKLLEHWLRDASLVQAVVFASTQVDTETIAETLQQNGHAAVALHGAMPQATRNRRLQNLRDGRIRILVATDVAARGIDVPSISHVINFGLPMKAEDYVHRIGRTGRAGRSGQAITIAEHRERHKIRAIEQYTRQPLQASEIEGLEPKAQPVRPSKPMPGSRHPGRNSFGANKPRGGFGGGDREQGFAPRRDEGFHAPRRDEGFAPARPARNDGGFAAHGRNDGGFAPRRDEGGFAPRREHGFGGDNRRGPNTGFDRAPGGAPRKFGSGSR</sequence>
<dbReference type="SMART" id="SM00490">
    <property type="entry name" value="HELICc"/>
    <property type="match status" value="1"/>
</dbReference>